<dbReference type="AlphaFoldDB" id="A0AA96WNT5"/>
<dbReference type="PANTHER" id="PTHR34613:SF1">
    <property type="entry name" value="SLL6017 PROTEIN"/>
    <property type="match status" value="1"/>
</dbReference>
<dbReference type="PANTHER" id="PTHR34613">
    <property type="entry name" value="SLL0800 PROTEIN"/>
    <property type="match status" value="1"/>
</dbReference>
<dbReference type="RefSeq" id="WP_316425732.1">
    <property type="nucleotide sequence ID" value="NZ_CP130144.1"/>
</dbReference>
<organism evidence="2">
    <name type="scientific">Leptolyngbya boryana CZ1</name>
    <dbReference type="NCBI Taxonomy" id="3060204"/>
    <lineage>
        <taxon>Bacteria</taxon>
        <taxon>Bacillati</taxon>
        <taxon>Cyanobacteriota</taxon>
        <taxon>Cyanophyceae</taxon>
        <taxon>Leptolyngbyales</taxon>
        <taxon>Leptolyngbyaceae</taxon>
        <taxon>Leptolyngbya group</taxon>
        <taxon>Leptolyngbya</taxon>
    </lineage>
</organism>
<evidence type="ECO:0000259" key="1">
    <source>
        <dbReference type="Pfam" id="PF14261"/>
    </source>
</evidence>
<gene>
    <name evidence="2" type="ORF">Q2T42_16385</name>
</gene>
<reference evidence="2" key="2">
    <citation type="submission" date="2023-07" db="EMBL/GenBank/DDBJ databases">
        <authorList>
            <person name="Bai X.-H."/>
            <person name="Wang H.-H."/>
            <person name="Wang J."/>
            <person name="Ma M.-Y."/>
            <person name="Hu H.-H."/>
            <person name="Song Z.-L."/>
            <person name="Ma H.-G."/>
            <person name="Fan Y."/>
            <person name="Du C.-Y."/>
            <person name="Xu J.-C."/>
        </authorList>
    </citation>
    <scope>NUCLEOTIDE SEQUENCE</scope>
    <source>
        <strain evidence="2">CZ1</strain>
    </source>
</reference>
<dbReference type="InterPro" id="IPR025587">
    <property type="entry name" value="DUF4351"/>
</dbReference>
<protein>
    <submittedName>
        <fullName evidence="2">Rpn family recombination-promoting nuclease/putative transposase</fullName>
    </submittedName>
</protein>
<dbReference type="Pfam" id="PF14261">
    <property type="entry name" value="DUF4351"/>
    <property type="match status" value="1"/>
</dbReference>
<dbReference type="EMBL" id="CP130144">
    <property type="protein sequence ID" value="WNZ43425.1"/>
    <property type="molecule type" value="Genomic_DNA"/>
</dbReference>
<proteinExistence type="predicted"/>
<name>A0AA96WNT5_LEPBY</name>
<feature type="domain" description="DUF4351" evidence="1">
    <location>
        <begin position="231"/>
        <end position="289"/>
    </location>
</feature>
<evidence type="ECO:0000313" key="2">
    <source>
        <dbReference type="EMBL" id="WNZ43425.1"/>
    </source>
</evidence>
<reference evidence="2" key="1">
    <citation type="journal article" date="2023" name="Plants (Basel)">
        <title>Genomic Analysis of Leptolyngbya boryana CZ1 Reveals Efficient Carbon Fixation Modules.</title>
        <authorList>
            <person name="Bai X."/>
            <person name="Wang H."/>
            <person name="Cheng W."/>
            <person name="Wang J."/>
            <person name="Ma M."/>
            <person name="Hu H."/>
            <person name="Song Z."/>
            <person name="Ma H."/>
            <person name="Fan Y."/>
            <person name="Du C."/>
            <person name="Xu J."/>
        </authorList>
    </citation>
    <scope>NUCLEOTIDE SEQUENCE</scope>
    <source>
        <strain evidence="2">CZ1</strain>
    </source>
</reference>
<sequence>MVKKADIGGKRLISLAPTAWVQWVTQQPDVMAQEILGSDFQWVSRENDVLVKAYSPTQGEFLILNELQLRYNDKLPVRMRAYAALAEEKYSLPTYPILINILPPASTVTILDRYESNFMGLQSRQDYQVINLWEVEAAIVFEQSLNALLPFVPVLKNGGETTVVQRALNQLRGDQQLVELESLLAFFASFVLGSEIVRQIMRWDMAVLRESPWYQEILREGERLGEQRGKQEGRQEEGRSLILKQLARRVGALSPETTAQVEALSIEQLEELGEALLDFTQIEELTAWLDQNA</sequence>
<accession>A0AA96WNT5</accession>